<feature type="transmembrane region" description="Helical" evidence="1">
    <location>
        <begin position="389"/>
        <end position="407"/>
    </location>
</feature>
<evidence type="ECO:0000313" key="2">
    <source>
        <dbReference type="EMBL" id="TWU38585.1"/>
    </source>
</evidence>
<dbReference type="Proteomes" id="UP000319143">
    <property type="component" value="Unassembled WGS sequence"/>
</dbReference>
<comment type="caution">
    <text evidence="2">The sequence shown here is derived from an EMBL/GenBank/DDBJ whole genome shotgun (WGS) entry which is preliminary data.</text>
</comment>
<keyword evidence="3" id="KW-1185">Reference proteome</keyword>
<name>A0A5C6DQU5_9BACT</name>
<evidence type="ECO:0000313" key="3">
    <source>
        <dbReference type="Proteomes" id="UP000319143"/>
    </source>
</evidence>
<dbReference type="EMBL" id="SJPV01000004">
    <property type="protein sequence ID" value="TWU38585.1"/>
    <property type="molecule type" value="Genomic_DNA"/>
</dbReference>
<feature type="transmembrane region" description="Helical" evidence="1">
    <location>
        <begin position="12"/>
        <end position="31"/>
    </location>
</feature>
<dbReference type="AlphaFoldDB" id="A0A5C6DQU5"/>
<feature type="transmembrane region" description="Helical" evidence="1">
    <location>
        <begin position="546"/>
        <end position="568"/>
    </location>
</feature>
<accession>A0A5C6DQU5</accession>
<evidence type="ECO:0000256" key="1">
    <source>
        <dbReference type="SAM" id="Phobius"/>
    </source>
</evidence>
<feature type="transmembrane region" description="Helical" evidence="1">
    <location>
        <begin position="482"/>
        <end position="502"/>
    </location>
</feature>
<proteinExistence type="predicted"/>
<feature type="transmembrane region" description="Helical" evidence="1">
    <location>
        <begin position="575"/>
        <end position="596"/>
    </location>
</feature>
<feature type="transmembrane region" description="Helical" evidence="1">
    <location>
        <begin position="616"/>
        <end position="635"/>
    </location>
</feature>
<keyword evidence="1" id="KW-0812">Transmembrane</keyword>
<organism evidence="2 3">
    <name type="scientific">Novipirellula artificiosorum</name>
    <dbReference type="NCBI Taxonomy" id="2528016"/>
    <lineage>
        <taxon>Bacteria</taxon>
        <taxon>Pseudomonadati</taxon>
        <taxon>Planctomycetota</taxon>
        <taxon>Planctomycetia</taxon>
        <taxon>Pirellulales</taxon>
        <taxon>Pirellulaceae</taxon>
        <taxon>Novipirellula</taxon>
    </lineage>
</organism>
<gene>
    <name evidence="2" type="ORF">Poly41_30620</name>
</gene>
<protein>
    <submittedName>
        <fullName evidence="2">Uncharacterized protein</fullName>
    </submittedName>
</protein>
<sequence>MLSQGKHRAFLYSVRTSLFVLTVLCISHGWVRWQVKLVRRQGIPAPSWRQVWPSVMLALMGLLSSSVLSADDAINRIAGAWNKHYATFAQSDQYHYRCALTQRRKKAELTWNQVQLPESTQFVVEEFHLGPATRMDLASGGDFAAIEESGWIQIFDGRAGYVIQDVARKDVTIYSANRDVDEVLRATEPTTDPLADVLGLATSRAGSSFGLGIGQPSGDFDVSKALVNGRFRIVSADDQEVELTDADGERFTLSVPHRYALVRREWIWDSETATRGSLVNRQWRQFPDGTWYPEISEFSCFESTEDGSADDLFTIQYRFEALPATVPSDFQIQADRAGMDISYYGRAGDFRWRRLKAGESFNLTQLAHDKLSIRWDVWDQPPVSVFEKANLAPLAILAVFLVVRWLFRRSVNAGGSWLATMVWLSLLQVAIFVVLAHGSMWLYRGSTIHDRTLASYSWTHNSLSDLGREYRYDDGDNYPANIVFLWALTFAGTGTILYACSVPYLFQRRASTKLAILASLCGIVAGWSYIRIGWAPIDVDYNEHTFYVHVGFAAFGFMSLLYAAALLLEADYASHYGWSLLAFCSLLGVYLALWQFDGIGPLPDNLLRQATAQKMVVYSQVVCLAFQAAGGLHWLKRRKVTDSSVEILRGR</sequence>
<reference evidence="2 3" key="1">
    <citation type="submission" date="2019-02" db="EMBL/GenBank/DDBJ databases">
        <title>Deep-cultivation of Planctomycetes and their phenomic and genomic characterization uncovers novel biology.</title>
        <authorList>
            <person name="Wiegand S."/>
            <person name="Jogler M."/>
            <person name="Boedeker C."/>
            <person name="Pinto D."/>
            <person name="Vollmers J."/>
            <person name="Rivas-Marin E."/>
            <person name="Kohn T."/>
            <person name="Peeters S.H."/>
            <person name="Heuer A."/>
            <person name="Rast P."/>
            <person name="Oberbeckmann S."/>
            <person name="Bunk B."/>
            <person name="Jeske O."/>
            <person name="Meyerdierks A."/>
            <person name="Storesund J.E."/>
            <person name="Kallscheuer N."/>
            <person name="Luecker S."/>
            <person name="Lage O.M."/>
            <person name="Pohl T."/>
            <person name="Merkel B.J."/>
            <person name="Hornburger P."/>
            <person name="Mueller R.-W."/>
            <person name="Bruemmer F."/>
            <person name="Labrenz M."/>
            <person name="Spormann A.M."/>
            <person name="Op Den Camp H."/>
            <person name="Overmann J."/>
            <person name="Amann R."/>
            <person name="Jetten M.S.M."/>
            <person name="Mascher T."/>
            <person name="Medema M.H."/>
            <person name="Devos D.P."/>
            <person name="Kaster A.-K."/>
            <person name="Ovreas L."/>
            <person name="Rohde M."/>
            <person name="Galperin M.Y."/>
            <person name="Jogler C."/>
        </authorList>
    </citation>
    <scope>NUCLEOTIDE SEQUENCE [LARGE SCALE GENOMIC DNA]</scope>
    <source>
        <strain evidence="2 3">Poly41</strain>
    </source>
</reference>
<keyword evidence="1" id="KW-1133">Transmembrane helix</keyword>
<dbReference type="OrthoDB" id="7067097at2"/>
<feature type="transmembrane region" description="Helical" evidence="1">
    <location>
        <begin position="419"/>
        <end position="443"/>
    </location>
</feature>
<feature type="transmembrane region" description="Helical" evidence="1">
    <location>
        <begin position="514"/>
        <end position="534"/>
    </location>
</feature>
<keyword evidence="1" id="KW-0472">Membrane</keyword>